<comment type="caution">
    <text evidence="1">The sequence shown here is derived from an EMBL/GenBank/DDBJ whole genome shotgun (WGS) entry which is preliminary data.</text>
</comment>
<name>A0A0F8WTU7_9ZZZZ</name>
<reference evidence="1" key="1">
    <citation type="journal article" date="2015" name="Nature">
        <title>Complex archaea that bridge the gap between prokaryotes and eukaryotes.</title>
        <authorList>
            <person name="Spang A."/>
            <person name="Saw J.H."/>
            <person name="Jorgensen S.L."/>
            <person name="Zaremba-Niedzwiedzka K."/>
            <person name="Martijn J."/>
            <person name="Lind A.E."/>
            <person name="van Eijk R."/>
            <person name="Schleper C."/>
            <person name="Guy L."/>
            <person name="Ettema T.J."/>
        </authorList>
    </citation>
    <scope>NUCLEOTIDE SEQUENCE</scope>
</reference>
<dbReference type="EMBL" id="LAZR01067335">
    <property type="protein sequence ID" value="KKK51795.1"/>
    <property type="molecule type" value="Genomic_DNA"/>
</dbReference>
<dbReference type="AlphaFoldDB" id="A0A0F8WTU7"/>
<organism evidence="1">
    <name type="scientific">marine sediment metagenome</name>
    <dbReference type="NCBI Taxonomy" id="412755"/>
    <lineage>
        <taxon>unclassified sequences</taxon>
        <taxon>metagenomes</taxon>
        <taxon>ecological metagenomes</taxon>
    </lineage>
</organism>
<sequence length="164" mass="16249">MLGKMNSGRINCAVVLAVVVALLAPSGTALAGPMPVYGGPTYDSSTSTGYTNPSIAFSPGRGVNDSGTAVGSADKYDAGSNKGTRAVRWASGVAAATELGHIGDNGSGVTDAYAYAINTSGTTVGYADKYDGGSFKGYRAVRWASGVAAATELGHIGDNGSGVT</sequence>
<accession>A0A0F8WTU7</accession>
<evidence type="ECO:0000313" key="1">
    <source>
        <dbReference type="EMBL" id="KKK51795.1"/>
    </source>
</evidence>
<gene>
    <name evidence="1" type="ORF">LCGC14_3111380</name>
</gene>
<feature type="non-terminal residue" evidence="1">
    <location>
        <position position="164"/>
    </location>
</feature>
<protein>
    <submittedName>
        <fullName evidence="1">Uncharacterized protein</fullName>
    </submittedName>
</protein>
<proteinExistence type="predicted"/>